<sequence length="124" mass="14211">MQLQYAPFGRVSIDVTHLLFFFLFSFFFILNFVINGGKISTVFFIFYIIRVATRLQLIVFCSTESLVGISDHNLPQKPFLTTGFISFPKFLRSLPKVLEVRKPGKTGNYTQSGLLHRFLVQLPA</sequence>
<protein>
    <submittedName>
        <fullName evidence="2">Uncharacterized protein</fullName>
    </submittedName>
</protein>
<keyword evidence="1" id="KW-0472">Membrane</keyword>
<reference evidence="2" key="1">
    <citation type="submission" date="2021-05" db="EMBL/GenBank/DDBJ databases">
        <authorList>
            <person name="Alioto T."/>
            <person name="Alioto T."/>
            <person name="Gomez Garrido J."/>
        </authorList>
    </citation>
    <scope>NUCLEOTIDE SEQUENCE</scope>
</reference>
<name>A0A8D8VW94_9HEMI</name>
<accession>A0A8D8VW94</accession>
<evidence type="ECO:0000256" key="1">
    <source>
        <dbReference type="SAM" id="Phobius"/>
    </source>
</evidence>
<proteinExistence type="predicted"/>
<keyword evidence="1" id="KW-1133">Transmembrane helix</keyword>
<dbReference type="EMBL" id="HBUF01101204">
    <property type="protein sequence ID" value="CAG6638072.1"/>
    <property type="molecule type" value="Transcribed_RNA"/>
</dbReference>
<dbReference type="AlphaFoldDB" id="A0A8D8VW94"/>
<keyword evidence="1" id="KW-0812">Transmembrane</keyword>
<organism evidence="2">
    <name type="scientific">Cacopsylla melanoneura</name>
    <dbReference type="NCBI Taxonomy" id="428564"/>
    <lineage>
        <taxon>Eukaryota</taxon>
        <taxon>Metazoa</taxon>
        <taxon>Ecdysozoa</taxon>
        <taxon>Arthropoda</taxon>
        <taxon>Hexapoda</taxon>
        <taxon>Insecta</taxon>
        <taxon>Pterygota</taxon>
        <taxon>Neoptera</taxon>
        <taxon>Paraneoptera</taxon>
        <taxon>Hemiptera</taxon>
        <taxon>Sternorrhyncha</taxon>
        <taxon>Psylloidea</taxon>
        <taxon>Psyllidae</taxon>
        <taxon>Psyllinae</taxon>
        <taxon>Cacopsylla</taxon>
    </lineage>
</organism>
<feature type="transmembrane region" description="Helical" evidence="1">
    <location>
        <begin position="20"/>
        <end position="49"/>
    </location>
</feature>
<evidence type="ECO:0000313" key="2">
    <source>
        <dbReference type="EMBL" id="CAG6638072.1"/>
    </source>
</evidence>